<dbReference type="RefSeq" id="XP_022092718.1">
    <property type="nucleotide sequence ID" value="XM_022237026.1"/>
</dbReference>
<protein>
    <submittedName>
        <fullName evidence="14 15">Helicase POLQ-like isoform X1</fullName>
    </submittedName>
</protein>
<dbReference type="CDD" id="cd18795">
    <property type="entry name" value="SF2_C_Ski2"/>
    <property type="match status" value="1"/>
</dbReference>
<dbReference type="InterPro" id="IPR048960">
    <property type="entry name" value="POLQ-like_helical"/>
</dbReference>
<dbReference type="Pfam" id="PF20470">
    <property type="entry name" value="HTH_61"/>
    <property type="match status" value="1"/>
</dbReference>
<evidence type="ECO:0000259" key="12">
    <source>
        <dbReference type="PROSITE" id="PS51194"/>
    </source>
</evidence>
<feature type="compositionally biased region" description="Basic and acidic residues" evidence="10">
    <location>
        <begin position="35"/>
        <end position="45"/>
    </location>
</feature>
<dbReference type="CTD" id="113510"/>
<dbReference type="SMART" id="SM00487">
    <property type="entry name" value="DEXDc"/>
    <property type="match status" value="1"/>
</dbReference>
<feature type="region of interest" description="Disordered" evidence="10">
    <location>
        <begin position="1280"/>
        <end position="1337"/>
    </location>
</feature>
<feature type="compositionally biased region" description="Polar residues" evidence="10">
    <location>
        <begin position="125"/>
        <end position="141"/>
    </location>
</feature>
<dbReference type="PANTHER" id="PTHR47961:SF12">
    <property type="entry name" value="HELICASE POLQ-LIKE"/>
    <property type="match status" value="1"/>
</dbReference>
<dbReference type="FunFam" id="3.40.50.300:FF:000813">
    <property type="entry name" value="helicase POLQ-like isoform X1"/>
    <property type="match status" value="1"/>
</dbReference>
<dbReference type="InterPro" id="IPR046931">
    <property type="entry name" value="HTH_61"/>
</dbReference>
<evidence type="ECO:0000256" key="4">
    <source>
        <dbReference type="ARBA" id="ARBA00022801"/>
    </source>
</evidence>
<dbReference type="Gene3D" id="3.40.50.300">
    <property type="entry name" value="P-loop containing nucleotide triphosphate hydrolases"/>
    <property type="match status" value="2"/>
</dbReference>
<feature type="region of interest" description="Disordered" evidence="10">
    <location>
        <begin position="121"/>
        <end position="165"/>
    </location>
</feature>
<evidence type="ECO:0000256" key="3">
    <source>
        <dbReference type="ARBA" id="ARBA00022763"/>
    </source>
</evidence>
<dbReference type="GO" id="GO:0006281">
    <property type="term" value="P:DNA repair"/>
    <property type="evidence" value="ECO:0007669"/>
    <property type="project" value="UniProtKB-KW"/>
</dbReference>
<name>A0A8B7YHJ1_ACAPL</name>
<dbReference type="PROSITE" id="PS51192">
    <property type="entry name" value="HELICASE_ATP_BIND_1"/>
    <property type="match status" value="1"/>
</dbReference>
<dbReference type="RefSeq" id="XP_022092717.1">
    <property type="nucleotide sequence ID" value="XM_022237025.1"/>
</dbReference>
<dbReference type="Pfam" id="PF21099">
    <property type="entry name" value="POLQ_helical"/>
    <property type="match status" value="1"/>
</dbReference>
<accession>A0A8B7YHJ1</accession>
<dbReference type="InterPro" id="IPR027417">
    <property type="entry name" value="P-loop_NTPase"/>
</dbReference>
<dbReference type="Gene3D" id="1.10.3380.20">
    <property type="match status" value="1"/>
</dbReference>
<feature type="compositionally biased region" description="Basic and acidic residues" evidence="10">
    <location>
        <begin position="344"/>
        <end position="353"/>
    </location>
</feature>
<dbReference type="GO" id="GO:0005524">
    <property type="term" value="F:ATP binding"/>
    <property type="evidence" value="ECO:0007669"/>
    <property type="project" value="UniProtKB-KW"/>
</dbReference>
<dbReference type="GO" id="GO:0043138">
    <property type="term" value="F:3'-5' DNA helicase activity"/>
    <property type="evidence" value="ECO:0007669"/>
    <property type="project" value="UniProtKB-EC"/>
</dbReference>
<proteinExistence type="predicted"/>
<sequence length="1337" mass="148241">MDRSIAGPQRRVATRKRSLTNTNARSNIAATKKPKGADSENSERPHRTHTWCNSSTVHNPSGVHSAETQPSFAEGMFLADHSDGSGNTEQLPLSSNCTAAVSNSPAKIHSEIETIPHKKPLFKAQSRNNGNQKDSTLSSGGCISHGAAPKGTQVPNSPLVWPDDANDEEDWRLAAEIDCQNSRSARRAASQRSTAVQEEEDTSFCSSPLPPTPQVARLKATRRLSSVKLHATPHAAGCSQTQNNSFTDWDSEDSFYDKLDLDQLIADSQTSDVGWARVSSKHDLRANGEWHEASSLANAGDCPSENEKLSPQSQAHQGSTQDKTRKCSASTDKVQTNSHIHAPQHPDKEEIRNSDANSVTSKQEKWFSHLGEKTGSMVQNSGCHANLRSISKTETAEKQSFTSQVQSSGIEKPLADPQMARLSHQGDSFRGFQLGSTGQSSHTELTTPKVTPGATRLRQRLQNNARVVTPQQMRHTELRQAKVQEALTEMLEESNGIKDNDIGPFYGLPSKVAELLKSQRGINKLYDWQHSCLTLPAIQEGRNLIYSLPTSGGKTLVAEILIMRQLLCNKKDALLILPFVSIVQEKVVSLSTFAIELGFLVEEYAGSKGAIPPRKHRKKKTLYIATIEKAHSLVNSLILEGRVESLGLVVVDELHMLGDGGRRGASLEACIAKLLHLNSAHIIGMSATLSNIQDLCIFMRAEVYCSDFRPVELKEYIKIEDNIFEVNQSALCPDDRFTHSRILTFPYTQSMRKNDPDHLVGLALEVIPVHSCLIFCATKKSCQNVAEFICKHMPKNEAKKLMHHRQEEKRILLLSLRRECDNHLCPTLKRTVPYGLAYHHSGLTMDERKLIEDAYSDGTLCLLTCTSTLAAGVNLPARRVILRSPYIAQELLTSTRYKQMVGRAGRAGIDSSGESILIIKHKEKKEIAELLSQPIEACYSSLTHDDGKGIRSLILTLIALKLTMHRKAVLDFMNQTLFGIQASRTGSDVSTLTSEGLGQLLELKLVSEKPCDQSQHAGEPELTVTKLGRAAFKGSIDIDLCASIYVDLKQACDEGLVLANSLHLLYLVTPYDLVSMSNPNWVIYDRLYSNLNDGDLRVAELVGVTDKYLNFKVAGRKTHRTNEETDFHVRRFYLTLMLWMILNQTGIWDVAAKFEVPRGFVQNLFTSAASFGSSIQRFCEDLPEFWAYQQLLTKVVYDLTYCATADLVSLLEVPGVKQGRAKQLVRAGYKTIRHLAHADPKQLVQEVEHLPKRVAQEIVAAAKMELAERAEALREEAEELVTKPEDEKEMIMEDEPREIGDSSWARHSNTGMVAGQVQQAQGSVARLDQQIEEQQPG</sequence>
<keyword evidence="7" id="KW-0234">DNA repair</keyword>
<dbReference type="PANTHER" id="PTHR47961">
    <property type="entry name" value="DNA POLYMERASE THETA, PUTATIVE (AFU_ORTHOLOGUE AFUA_1G05260)-RELATED"/>
    <property type="match status" value="1"/>
</dbReference>
<dbReference type="InterPro" id="IPR001650">
    <property type="entry name" value="Helicase_C-like"/>
</dbReference>
<reference evidence="14 15" key="1">
    <citation type="submission" date="2025-04" db="UniProtKB">
        <authorList>
            <consortium name="RefSeq"/>
        </authorList>
    </citation>
    <scope>IDENTIFICATION</scope>
</reference>
<keyword evidence="4" id="KW-0378">Hydrolase</keyword>
<dbReference type="InterPro" id="IPR050474">
    <property type="entry name" value="Hel308_SKI2-like"/>
</dbReference>
<evidence type="ECO:0000313" key="14">
    <source>
        <dbReference type="RefSeq" id="XP_022092717.1"/>
    </source>
</evidence>
<dbReference type="SUPFAM" id="SSF52540">
    <property type="entry name" value="P-loop containing nucleoside triphosphate hydrolases"/>
    <property type="match status" value="1"/>
</dbReference>
<dbReference type="InterPro" id="IPR011545">
    <property type="entry name" value="DEAD/DEAH_box_helicase_dom"/>
</dbReference>
<dbReference type="Pfam" id="PF00271">
    <property type="entry name" value="Helicase_C"/>
    <property type="match status" value="1"/>
</dbReference>
<feature type="region of interest" description="Disordered" evidence="10">
    <location>
        <begin position="1"/>
        <end position="67"/>
    </location>
</feature>
<dbReference type="GO" id="GO:0016787">
    <property type="term" value="F:hydrolase activity"/>
    <property type="evidence" value="ECO:0007669"/>
    <property type="project" value="UniProtKB-KW"/>
</dbReference>
<feature type="compositionally biased region" description="Polar residues" evidence="10">
    <location>
        <begin position="50"/>
        <end position="59"/>
    </location>
</feature>
<evidence type="ECO:0000256" key="9">
    <source>
        <dbReference type="ARBA" id="ARBA00048988"/>
    </source>
</evidence>
<dbReference type="Proteomes" id="UP000694845">
    <property type="component" value="Unplaced"/>
</dbReference>
<evidence type="ECO:0000256" key="8">
    <source>
        <dbReference type="ARBA" id="ARBA00023242"/>
    </source>
</evidence>
<evidence type="ECO:0000256" key="10">
    <source>
        <dbReference type="SAM" id="MobiDB-lite"/>
    </source>
</evidence>
<evidence type="ECO:0000259" key="11">
    <source>
        <dbReference type="PROSITE" id="PS51192"/>
    </source>
</evidence>
<keyword evidence="2" id="KW-0547">Nucleotide-binding</keyword>
<dbReference type="FunFam" id="1.10.150.20:FF:000058">
    <property type="entry name" value="Helicase, POLQ like"/>
    <property type="match status" value="1"/>
</dbReference>
<keyword evidence="5" id="KW-0347">Helicase</keyword>
<dbReference type="KEGG" id="aplc:110980393"/>
<evidence type="ECO:0000256" key="5">
    <source>
        <dbReference type="ARBA" id="ARBA00022806"/>
    </source>
</evidence>
<dbReference type="GO" id="GO:0005634">
    <property type="term" value="C:nucleus"/>
    <property type="evidence" value="ECO:0007669"/>
    <property type="project" value="UniProtKB-SubCell"/>
</dbReference>
<comment type="catalytic activity">
    <reaction evidence="9">
        <text>ATP + H2O = ADP + phosphate + H(+)</text>
        <dbReference type="Rhea" id="RHEA:13065"/>
        <dbReference type="ChEBI" id="CHEBI:15377"/>
        <dbReference type="ChEBI" id="CHEBI:15378"/>
        <dbReference type="ChEBI" id="CHEBI:30616"/>
        <dbReference type="ChEBI" id="CHEBI:43474"/>
        <dbReference type="ChEBI" id="CHEBI:456216"/>
        <dbReference type="EC" id="5.6.2.4"/>
    </reaction>
</comment>
<evidence type="ECO:0000256" key="2">
    <source>
        <dbReference type="ARBA" id="ARBA00022741"/>
    </source>
</evidence>
<keyword evidence="13" id="KW-1185">Reference proteome</keyword>
<dbReference type="CDD" id="cd18026">
    <property type="entry name" value="DEXHc_POLQ-like"/>
    <property type="match status" value="1"/>
</dbReference>
<evidence type="ECO:0000313" key="13">
    <source>
        <dbReference type="Proteomes" id="UP000694845"/>
    </source>
</evidence>
<keyword evidence="6" id="KW-0067">ATP-binding</keyword>
<dbReference type="Gene3D" id="1.10.150.20">
    <property type="entry name" value="5' to 3' exonuclease, C-terminal subdomain"/>
    <property type="match status" value="1"/>
</dbReference>
<feature type="compositionally biased region" description="Polar residues" evidence="10">
    <location>
        <begin position="19"/>
        <end position="29"/>
    </location>
</feature>
<gene>
    <name evidence="14 15" type="primary">LOC110980393</name>
</gene>
<comment type="subcellular location">
    <subcellularLocation>
        <location evidence="1">Nucleus</location>
    </subcellularLocation>
</comment>
<organism evidence="13 15">
    <name type="scientific">Acanthaster planci</name>
    <name type="common">Crown-of-thorns starfish</name>
    <dbReference type="NCBI Taxonomy" id="133434"/>
    <lineage>
        <taxon>Eukaryota</taxon>
        <taxon>Metazoa</taxon>
        <taxon>Echinodermata</taxon>
        <taxon>Eleutherozoa</taxon>
        <taxon>Asterozoa</taxon>
        <taxon>Asteroidea</taxon>
        <taxon>Valvatacea</taxon>
        <taxon>Valvatida</taxon>
        <taxon>Acanthasteridae</taxon>
        <taxon>Acanthaster</taxon>
    </lineage>
</organism>
<dbReference type="SUPFAM" id="SSF158702">
    <property type="entry name" value="Sec63 N-terminal domain-like"/>
    <property type="match status" value="1"/>
</dbReference>
<feature type="compositionally biased region" description="Basic and acidic residues" evidence="10">
    <location>
        <begin position="1280"/>
        <end position="1291"/>
    </location>
</feature>
<evidence type="ECO:0000313" key="15">
    <source>
        <dbReference type="RefSeq" id="XP_022092718.1"/>
    </source>
</evidence>
<feature type="compositionally biased region" description="Low complexity" evidence="10">
    <location>
        <begin position="1311"/>
        <end position="1325"/>
    </location>
</feature>
<dbReference type="InterPro" id="IPR014001">
    <property type="entry name" value="Helicase_ATP-bd"/>
</dbReference>
<dbReference type="GO" id="GO:0003676">
    <property type="term" value="F:nucleic acid binding"/>
    <property type="evidence" value="ECO:0007669"/>
    <property type="project" value="InterPro"/>
</dbReference>
<dbReference type="SMART" id="SM00490">
    <property type="entry name" value="HELICc"/>
    <property type="match status" value="1"/>
</dbReference>
<dbReference type="FunFam" id="3.40.50.300:FF:001293">
    <property type="entry name" value="helicase POLQ-like isoform X5"/>
    <property type="match status" value="1"/>
</dbReference>
<dbReference type="OrthoDB" id="2320933at2759"/>
<feature type="domain" description="Helicase C-terminal" evidence="12">
    <location>
        <begin position="797"/>
        <end position="946"/>
    </location>
</feature>
<dbReference type="GeneID" id="110980393"/>
<feature type="region of interest" description="Disordered" evidence="10">
    <location>
        <begin position="294"/>
        <end position="363"/>
    </location>
</feature>
<keyword evidence="3" id="KW-0227">DNA damage</keyword>
<feature type="domain" description="Helicase ATP-binding" evidence="11">
    <location>
        <begin position="535"/>
        <end position="707"/>
    </location>
</feature>
<keyword evidence="8" id="KW-0539">Nucleus</keyword>
<dbReference type="Pfam" id="PF00270">
    <property type="entry name" value="DEAD"/>
    <property type="match status" value="1"/>
</dbReference>
<feature type="compositionally biased region" description="Polar residues" evidence="10">
    <location>
        <begin position="309"/>
        <end position="339"/>
    </location>
</feature>
<feature type="region of interest" description="Disordered" evidence="10">
    <location>
        <begin position="180"/>
        <end position="212"/>
    </location>
</feature>
<dbReference type="PROSITE" id="PS51194">
    <property type="entry name" value="HELICASE_CTER"/>
    <property type="match status" value="1"/>
</dbReference>
<evidence type="ECO:0000256" key="7">
    <source>
        <dbReference type="ARBA" id="ARBA00023204"/>
    </source>
</evidence>
<evidence type="ECO:0000256" key="6">
    <source>
        <dbReference type="ARBA" id="ARBA00022840"/>
    </source>
</evidence>
<evidence type="ECO:0000256" key="1">
    <source>
        <dbReference type="ARBA" id="ARBA00004123"/>
    </source>
</evidence>